<dbReference type="InterPro" id="IPR036069">
    <property type="entry name" value="DUF34/NIF3_sf"/>
</dbReference>
<evidence type="ECO:0000313" key="1">
    <source>
        <dbReference type="EMBL" id="ELT43826.1"/>
    </source>
</evidence>
<protein>
    <submittedName>
        <fullName evidence="1">Uncharacterized protein</fullName>
    </submittedName>
</protein>
<name>L8TQ56_9MICC</name>
<organism evidence="1 2">
    <name type="scientific">Arthrobacter nitrophenolicus</name>
    <dbReference type="NCBI Taxonomy" id="683150"/>
    <lineage>
        <taxon>Bacteria</taxon>
        <taxon>Bacillati</taxon>
        <taxon>Actinomycetota</taxon>
        <taxon>Actinomycetes</taxon>
        <taxon>Micrococcales</taxon>
        <taxon>Micrococcaceae</taxon>
        <taxon>Arthrobacter</taxon>
    </lineage>
</organism>
<dbReference type="Gene3D" id="3.30.70.120">
    <property type="match status" value="1"/>
</dbReference>
<dbReference type="EMBL" id="AOFD01000037">
    <property type="protein sequence ID" value="ELT43826.1"/>
    <property type="molecule type" value="Genomic_DNA"/>
</dbReference>
<accession>L8TQ56</accession>
<comment type="caution">
    <text evidence="1">The sequence shown here is derived from an EMBL/GenBank/DDBJ whole genome shotgun (WGS) entry which is preliminary data.</text>
</comment>
<dbReference type="InterPro" id="IPR015867">
    <property type="entry name" value="N-reg_PII/ATP_PRibTrfase_C"/>
</dbReference>
<dbReference type="PATRIC" id="fig|683150.5.peg.3077"/>
<dbReference type="PANTHER" id="PTHR41774">
    <property type="match status" value="1"/>
</dbReference>
<reference evidence="2" key="1">
    <citation type="journal article" date="2013" name="Genome Announc.">
        <title>Draft Genome Sequence of the 2-Chloro-4-Nitrophenol-Degrading Bacterium Arthrobacter sp. Strain SJCon.</title>
        <authorList>
            <person name="Vikram S."/>
            <person name="Kumar S."/>
            <person name="Vaidya B."/>
            <person name="Pinnaka A.K."/>
            <person name="Raghava G.P."/>
        </authorList>
    </citation>
    <scope>NUCLEOTIDE SEQUENCE [LARGE SCALE GENOMIC DNA]</scope>
    <source>
        <strain evidence="2">SJCon</strain>
    </source>
</reference>
<gene>
    <name evidence="1" type="ORF">G205_15695</name>
</gene>
<keyword evidence="2" id="KW-1185">Reference proteome</keyword>
<dbReference type="Proteomes" id="UP000011189">
    <property type="component" value="Unassembled WGS sequence"/>
</dbReference>
<dbReference type="PANTHER" id="PTHR41774:SF1">
    <property type="entry name" value="NGG1P INTERACTING FACTOR NIF3"/>
    <property type="match status" value="1"/>
</dbReference>
<proteinExistence type="predicted"/>
<dbReference type="AlphaFoldDB" id="L8TQ56"/>
<evidence type="ECO:0000313" key="2">
    <source>
        <dbReference type="Proteomes" id="UP000011189"/>
    </source>
</evidence>
<sequence>MEMRAISGTSAHSGIMTELHALVIYSPRTHTEQVLAAIGDAGAGRIGNYSHCSFTTPGTGRFTPEAGARPFLGSTGTPEEVAEDRIECVVDEPLLPRVVAALRAAHPYEEPAFMSWRVEGWRPGPDSNRTG</sequence>
<dbReference type="SUPFAM" id="SSF102705">
    <property type="entry name" value="NIF3 (NGG1p interacting factor 3)-like"/>
    <property type="match status" value="1"/>
</dbReference>